<dbReference type="Gene3D" id="3.30.700.10">
    <property type="entry name" value="Glycoprotein, Type 4 Pilin"/>
    <property type="match status" value="1"/>
</dbReference>
<name>A0A0G0VR32_UNCKA</name>
<organism evidence="2 3">
    <name type="scientific">candidate division WWE3 bacterium GW2011_GWC2_41_23</name>
    <dbReference type="NCBI Taxonomy" id="1619123"/>
    <lineage>
        <taxon>Bacteria</taxon>
        <taxon>Katanobacteria</taxon>
    </lineage>
</organism>
<evidence type="ECO:0000313" key="2">
    <source>
        <dbReference type="EMBL" id="KKS03354.1"/>
    </source>
</evidence>
<keyword evidence="1" id="KW-0472">Membrane</keyword>
<accession>A0A0G0VR32</accession>
<gene>
    <name evidence="2" type="ORF">UU55_C0003G0068</name>
</gene>
<proteinExistence type="predicted"/>
<dbReference type="InterPro" id="IPR045584">
    <property type="entry name" value="Pilin-like"/>
</dbReference>
<dbReference type="NCBIfam" id="TIGR02532">
    <property type="entry name" value="IV_pilin_GFxxxE"/>
    <property type="match status" value="1"/>
</dbReference>
<protein>
    <submittedName>
        <fullName evidence="2">Uncharacterized protein</fullName>
    </submittedName>
</protein>
<keyword evidence="1" id="KW-0812">Transmembrane</keyword>
<dbReference type="InterPro" id="IPR012902">
    <property type="entry name" value="N_methyl_site"/>
</dbReference>
<feature type="transmembrane region" description="Helical" evidence="1">
    <location>
        <begin position="20"/>
        <end position="40"/>
    </location>
</feature>
<dbReference type="Pfam" id="PF07963">
    <property type="entry name" value="N_methyl"/>
    <property type="match status" value="1"/>
</dbReference>
<dbReference type="SUPFAM" id="SSF54523">
    <property type="entry name" value="Pili subunits"/>
    <property type="match status" value="1"/>
</dbReference>
<dbReference type="EMBL" id="LCBB01000003">
    <property type="protein sequence ID" value="KKS03354.1"/>
    <property type="molecule type" value="Genomic_DNA"/>
</dbReference>
<keyword evidence="1" id="KW-1133">Transmembrane helix</keyword>
<sequence length="147" mass="15299">MRRLLKKNPQLIDASGFTLIELLLVIVIIGILSGIVIAVINPAQVRRRTAETVMRANTDKVCYAMQSCAATRLIPETNCIDFAGIGATQPNGNPTGSVYTISYAAPTTTITVLGTGAGTNPCVFSCSYNTTSGTAVATSGNANCLAL</sequence>
<dbReference type="Proteomes" id="UP000033947">
    <property type="component" value="Unassembled WGS sequence"/>
</dbReference>
<reference evidence="2 3" key="1">
    <citation type="journal article" date="2015" name="Nature">
        <title>rRNA introns, odd ribosomes, and small enigmatic genomes across a large radiation of phyla.</title>
        <authorList>
            <person name="Brown C.T."/>
            <person name="Hug L.A."/>
            <person name="Thomas B.C."/>
            <person name="Sharon I."/>
            <person name="Castelle C.J."/>
            <person name="Singh A."/>
            <person name="Wilkins M.J."/>
            <person name="Williams K.H."/>
            <person name="Banfield J.F."/>
        </authorList>
    </citation>
    <scope>NUCLEOTIDE SEQUENCE [LARGE SCALE GENOMIC DNA]</scope>
</reference>
<evidence type="ECO:0000256" key="1">
    <source>
        <dbReference type="SAM" id="Phobius"/>
    </source>
</evidence>
<comment type="caution">
    <text evidence="2">The sequence shown here is derived from an EMBL/GenBank/DDBJ whole genome shotgun (WGS) entry which is preliminary data.</text>
</comment>
<dbReference type="PROSITE" id="PS00409">
    <property type="entry name" value="PROKAR_NTER_METHYL"/>
    <property type="match status" value="1"/>
</dbReference>
<evidence type="ECO:0000313" key="3">
    <source>
        <dbReference type="Proteomes" id="UP000033947"/>
    </source>
</evidence>
<dbReference type="AlphaFoldDB" id="A0A0G0VR32"/>